<protein>
    <submittedName>
        <fullName evidence="2">Uncharacterized protein</fullName>
    </submittedName>
</protein>
<dbReference type="Proteomes" id="UP000198935">
    <property type="component" value="Unassembled WGS sequence"/>
</dbReference>
<accession>A0A1H3IYB6</accession>
<name>A0A1H3IYB6_9BACI</name>
<dbReference type="EMBL" id="FNPI01000001">
    <property type="protein sequence ID" value="SDY32158.1"/>
    <property type="molecule type" value="Genomic_DNA"/>
</dbReference>
<dbReference type="AlphaFoldDB" id="A0A1H3IYB6"/>
<gene>
    <name evidence="2" type="ORF">SAMN05421736_101951</name>
</gene>
<feature type="transmembrane region" description="Helical" evidence="1">
    <location>
        <begin position="41"/>
        <end position="69"/>
    </location>
</feature>
<feature type="transmembrane region" description="Helical" evidence="1">
    <location>
        <begin position="7"/>
        <end position="29"/>
    </location>
</feature>
<evidence type="ECO:0000313" key="3">
    <source>
        <dbReference type="Proteomes" id="UP000198935"/>
    </source>
</evidence>
<keyword evidence="1" id="KW-0812">Transmembrane</keyword>
<keyword evidence="3" id="KW-1185">Reference proteome</keyword>
<proteinExistence type="predicted"/>
<evidence type="ECO:0000313" key="2">
    <source>
        <dbReference type="EMBL" id="SDY32158.1"/>
    </source>
</evidence>
<evidence type="ECO:0000256" key="1">
    <source>
        <dbReference type="SAM" id="Phobius"/>
    </source>
</evidence>
<keyword evidence="1" id="KW-1133">Transmembrane helix</keyword>
<keyword evidence="1" id="KW-0472">Membrane</keyword>
<sequence>MSSKEKFALIISGIALISLLTPGIVSFFMNNDEIVTLDTDYYVKYILSVISIQVSLFYLAVLSTILFFYKNK</sequence>
<reference evidence="3" key="1">
    <citation type="submission" date="2016-10" db="EMBL/GenBank/DDBJ databases">
        <authorList>
            <person name="Varghese N."/>
            <person name="Submissions S."/>
        </authorList>
    </citation>
    <scope>NUCLEOTIDE SEQUENCE [LARGE SCALE GENOMIC DNA]</scope>
    <source>
        <strain evidence="3">SP</strain>
    </source>
</reference>
<organism evidence="2 3">
    <name type="scientific">Evansella caseinilytica</name>
    <dbReference type="NCBI Taxonomy" id="1503961"/>
    <lineage>
        <taxon>Bacteria</taxon>
        <taxon>Bacillati</taxon>
        <taxon>Bacillota</taxon>
        <taxon>Bacilli</taxon>
        <taxon>Bacillales</taxon>
        <taxon>Bacillaceae</taxon>
        <taxon>Evansella</taxon>
    </lineage>
</organism>